<protein>
    <submittedName>
        <fullName evidence="1">Uncharacterized protein</fullName>
    </submittedName>
</protein>
<evidence type="ECO:0000313" key="2">
    <source>
        <dbReference type="Proteomes" id="UP000278609"/>
    </source>
</evidence>
<dbReference type="RefSeq" id="WP_124751488.1">
    <property type="nucleotide sequence ID" value="NZ_RQYS01000024.1"/>
</dbReference>
<proteinExistence type="predicted"/>
<dbReference type="InterPro" id="IPR046228">
    <property type="entry name" value="DUF6261"/>
</dbReference>
<dbReference type="Proteomes" id="UP000278609">
    <property type="component" value="Unassembled WGS sequence"/>
</dbReference>
<accession>A0A3P1XT58</accession>
<dbReference type="OrthoDB" id="1123496at2"/>
<dbReference type="EMBL" id="RQYS01000024">
    <property type="protein sequence ID" value="RRD61088.1"/>
    <property type="molecule type" value="Genomic_DNA"/>
</dbReference>
<evidence type="ECO:0000313" key="1">
    <source>
        <dbReference type="EMBL" id="RRD61088.1"/>
    </source>
</evidence>
<organism evidence="1 2">
    <name type="scientific">Tannerella forsythia</name>
    <name type="common">Bacteroides forsythus</name>
    <dbReference type="NCBI Taxonomy" id="28112"/>
    <lineage>
        <taxon>Bacteria</taxon>
        <taxon>Pseudomonadati</taxon>
        <taxon>Bacteroidota</taxon>
        <taxon>Bacteroidia</taxon>
        <taxon>Bacteroidales</taxon>
        <taxon>Tannerellaceae</taxon>
        <taxon>Tannerella</taxon>
    </lineage>
</organism>
<comment type="caution">
    <text evidence="1">The sequence shown here is derived from an EMBL/GenBank/DDBJ whole genome shotgun (WGS) entry which is preliminary data.</text>
</comment>
<dbReference type="Pfam" id="PF19775">
    <property type="entry name" value="DUF6261"/>
    <property type="match status" value="1"/>
</dbReference>
<gene>
    <name evidence="1" type="ORF">EII40_06630</name>
</gene>
<dbReference type="AlphaFoldDB" id="A0A3P1XT58"/>
<name>A0A3P1XT58_TANFO</name>
<sequence length="237" mass="26046">MKKLNYSARTTEVDDVSDRLIAVYDAQPALAADPFLAATFGEIRTQSHGITEAIKRDRALSELDSADALRDDRVRDLRDIIRGYRALPLPAQSKAAVALWTIFAKYGMKMTRENYASESSLIESLLLDLSTAEAQLHIDALAGMPEAIAALRTAQTDFTAKRIAYETHLAHGAEGLNASEIRKTLLELINGRLLTYIDTMVMVDKAKYASFAAVVEKVIDDMNAVIARRTGKTPEAS</sequence>
<reference evidence="1 2" key="1">
    <citation type="submission" date="2018-11" db="EMBL/GenBank/DDBJ databases">
        <title>Genomes From Bacteria Associated with the Canine Oral Cavity: a Test Case for Automated Genome-Based Taxonomic Assignment.</title>
        <authorList>
            <person name="Coil D.A."/>
            <person name="Jospin G."/>
            <person name="Darling A.E."/>
            <person name="Wallis C."/>
            <person name="Davis I.J."/>
            <person name="Harris S."/>
            <person name="Eisen J.A."/>
            <person name="Holcombe L.J."/>
            <person name="O'Flynn C."/>
        </authorList>
    </citation>
    <scope>NUCLEOTIDE SEQUENCE [LARGE SCALE GENOMIC DNA]</scope>
    <source>
        <strain evidence="1 2">OH2617_COT-023</strain>
    </source>
</reference>